<comment type="caution">
    <text evidence="3">The sequence shown here is derived from an EMBL/GenBank/DDBJ whole genome shotgun (WGS) entry which is preliminary data.</text>
</comment>
<dbReference type="EMBL" id="JAEQMG010000149">
    <property type="protein sequence ID" value="MBK6089715.1"/>
    <property type="molecule type" value="Genomic_DNA"/>
</dbReference>
<evidence type="ECO:0000313" key="4">
    <source>
        <dbReference type="Proteomes" id="UP000633365"/>
    </source>
</evidence>
<feature type="domain" description="Amidohydrolase-related" evidence="2">
    <location>
        <begin position="42"/>
        <end position="301"/>
    </location>
</feature>
<dbReference type="RefSeq" id="WP_201428423.1">
    <property type="nucleotide sequence ID" value="NZ_JAEQMG010000149.1"/>
</dbReference>
<name>A0A935C3E8_9FIRM</name>
<dbReference type="GO" id="GO:0016787">
    <property type="term" value="F:hydrolase activity"/>
    <property type="evidence" value="ECO:0007669"/>
    <property type="project" value="InterPro"/>
</dbReference>
<dbReference type="Gene3D" id="3.20.20.140">
    <property type="entry name" value="Metal-dependent hydrolases"/>
    <property type="match status" value="1"/>
</dbReference>
<dbReference type="PANTHER" id="PTHR21240">
    <property type="entry name" value="2-AMINO-3-CARBOXYLMUCONATE-6-SEMIALDEHYDE DECARBOXYLASE"/>
    <property type="match status" value="1"/>
</dbReference>
<keyword evidence="4" id="KW-1185">Reference proteome</keyword>
<dbReference type="InterPro" id="IPR032465">
    <property type="entry name" value="ACMSD"/>
</dbReference>
<evidence type="ECO:0000256" key="1">
    <source>
        <dbReference type="ARBA" id="ARBA00023239"/>
    </source>
</evidence>
<keyword evidence="1" id="KW-0456">Lyase</keyword>
<dbReference type="GO" id="GO:0019748">
    <property type="term" value="P:secondary metabolic process"/>
    <property type="evidence" value="ECO:0007669"/>
    <property type="project" value="TreeGrafter"/>
</dbReference>
<dbReference type="PANTHER" id="PTHR21240:SF28">
    <property type="entry name" value="ISO-OROTATE DECARBOXYLASE (EUROFUNG)"/>
    <property type="match status" value="1"/>
</dbReference>
<dbReference type="Pfam" id="PF04909">
    <property type="entry name" value="Amidohydro_2"/>
    <property type="match status" value="1"/>
</dbReference>
<gene>
    <name evidence="3" type="ORF">JKK62_13880</name>
</gene>
<accession>A0A935C3E8</accession>
<evidence type="ECO:0000259" key="2">
    <source>
        <dbReference type="Pfam" id="PF04909"/>
    </source>
</evidence>
<dbReference type="SUPFAM" id="SSF51556">
    <property type="entry name" value="Metallo-dependent hydrolases"/>
    <property type="match status" value="1"/>
</dbReference>
<reference evidence="3" key="1">
    <citation type="submission" date="2021-01" db="EMBL/GenBank/DDBJ databases">
        <title>Genome public.</title>
        <authorList>
            <person name="Liu C."/>
            <person name="Sun Q."/>
        </authorList>
    </citation>
    <scope>NUCLEOTIDE SEQUENCE</scope>
    <source>
        <strain evidence="3">M6</strain>
    </source>
</reference>
<dbReference type="InterPro" id="IPR006680">
    <property type="entry name" value="Amidohydro-rel"/>
</dbReference>
<dbReference type="Proteomes" id="UP000633365">
    <property type="component" value="Unassembled WGS sequence"/>
</dbReference>
<proteinExistence type="predicted"/>
<dbReference type="GO" id="GO:0005737">
    <property type="term" value="C:cytoplasm"/>
    <property type="evidence" value="ECO:0007669"/>
    <property type="project" value="TreeGrafter"/>
</dbReference>
<dbReference type="GO" id="GO:0016831">
    <property type="term" value="F:carboxy-lyase activity"/>
    <property type="evidence" value="ECO:0007669"/>
    <property type="project" value="InterPro"/>
</dbReference>
<organism evidence="3 4">
    <name type="scientific">Ruminococcus difficilis</name>
    <dbReference type="NCBI Taxonomy" id="2763069"/>
    <lineage>
        <taxon>Bacteria</taxon>
        <taxon>Bacillati</taxon>
        <taxon>Bacillota</taxon>
        <taxon>Clostridia</taxon>
        <taxon>Eubacteriales</taxon>
        <taxon>Oscillospiraceae</taxon>
        <taxon>Ruminococcus</taxon>
    </lineage>
</organism>
<protein>
    <submittedName>
        <fullName evidence="3">Amidohydrolase</fullName>
    </submittedName>
</protein>
<sequence>MMEKGHSRDSSRSNIDTIPQSLDTCVGRQLPFPKGAERFQIIDSHCHIYPEKIAAKAVAGTDTFYDTVAKCDGTAGSLLKINEEVGIDHSLVQSVATTPKQVQSINHFIAETVAGSNGKLTGLGTLHPDSEDQRADVRHLVDLGLKGVKLHPDIQQFKIDDYRCLKIYELCEEYGLPILMHTGDKRYDFSNTNRLIPILETYTNLTIIGAHMGGWSLWEEASLQLAGTPNLYVDCSSTMSWVPLDKTAEIIRRYGADRVLFGTDYPMWHPKDELEMFFNLGLTDDEMKLILSENVKKIYGLSL</sequence>
<evidence type="ECO:0000313" key="3">
    <source>
        <dbReference type="EMBL" id="MBK6089715.1"/>
    </source>
</evidence>
<dbReference type="CDD" id="cd01292">
    <property type="entry name" value="metallo-dependent_hydrolases"/>
    <property type="match status" value="1"/>
</dbReference>
<dbReference type="InterPro" id="IPR032466">
    <property type="entry name" value="Metal_Hydrolase"/>
</dbReference>
<dbReference type="AlphaFoldDB" id="A0A935C3E8"/>